<keyword evidence="1" id="KW-0812">Transmembrane</keyword>
<sequence>MDLIEEQVLAYNNLVIQYQKQVAIRPTNLDNCISSYNNLMSLYNRLTDVKNSIKASVSNLLNSGSTSEQNARLTEIYNNIGEIEMPTISCDICVTKNVNSLDSYNDLIKLRGNNASVLTQNNTPTIPVPINPRNTNGITQSSVFTRQPSLSQPASTTTIPQQQLTTIPQQQLTTIPQQQLTTIPQQQPTISQPTITPQSPSTTTPVSLNYLNELISSVNQTGEIPLLRPGLTDTQKNSILQILESSRGNVVEGFSVDLNDNRSWLFLFVICVIVLLIIAYFVLNKK</sequence>
<gene>
    <name evidence="2" type="ORF">Catovirus_2_12</name>
</gene>
<organism evidence="2">
    <name type="scientific">Catovirus CTV1</name>
    <dbReference type="NCBI Taxonomy" id="1977631"/>
    <lineage>
        <taxon>Viruses</taxon>
        <taxon>Varidnaviria</taxon>
        <taxon>Bamfordvirae</taxon>
        <taxon>Nucleocytoviricota</taxon>
        <taxon>Megaviricetes</taxon>
        <taxon>Imitervirales</taxon>
        <taxon>Mimiviridae</taxon>
        <taxon>Klosneuvirinae</taxon>
        <taxon>Catovirus</taxon>
    </lineage>
</organism>
<keyword evidence="1" id="KW-1133">Transmembrane helix</keyword>
<proteinExistence type="predicted"/>
<evidence type="ECO:0000256" key="1">
    <source>
        <dbReference type="SAM" id="Phobius"/>
    </source>
</evidence>
<feature type="transmembrane region" description="Helical" evidence="1">
    <location>
        <begin position="264"/>
        <end position="283"/>
    </location>
</feature>
<name>A0A1V0SBH4_9VIRU</name>
<dbReference type="EMBL" id="KY684084">
    <property type="protein sequence ID" value="ARF09063.1"/>
    <property type="molecule type" value="Genomic_DNA"/>
</dbReference>
<reference evidence="2" key="1">
    <citation type="journal article" date="2017" name="Science">
        <title>Giant viruses with an expanded complement of translation system components.</title>
        <authorList>
            <person name="Schulz F."/>
            <person name="Yutin N."/>
            <person name="Ivanova N.N."/>
            <person name="Ortega D.R."/>
            <person name="Lee T.K."/>
            <person name="Vierheilig J."/>
            <person name="Daims H."/>
            <person name="Horn M."/>
            <person name="Wagner M."/>
            <person name="Jensen G.J."/>
            <person name="Kyrpides N.C."/>
            <person name="Koonin E.V."/>
            <person name="Woyke T."/>
        </authorList>
    </citation>
    <scope>NUCLEOTIDE SEQUENCE</scope>
    <source>
        <strain evidence="2">CTV1</strain>
    </source>
</reference>
<keyword evidence="1" id="KW-0472">Membrane</keyword>
<accession>A0A1V0SBH4</accession>
<evidence type="ECO:0000313" key="2">
    <source>
        <dbReference type="EMBL" id="ARF09063.1"/>
    </source>
</evidence>
<protein>
    <submittedName>
        <fullName evidence="2">Uncharacterized protein</fullName>
    </submittedName>
</protein>